<evidence type="ECO:0000313" key="3">
    <source>
        <dbReference type="Proteomes" id="UP000002051"/>
    </source>
</evidence>
<dbReference type="EnsemblPlants" id="KEH22807">
    <property type="protein sequence ID" value="KEH22807"/>
    <property type="gene ID" value="MTR_7g057800"/>
</dbReference>
<organism evidence="1 3">
    <name type="scientific">Medicago truncatula</name>
    <name type="common">Barrel medic</name>
    <name type="synonym">Medicago tribuloides</name>
    <dbReference type="NCBI Taxonomy" id="3880"/>
    <lineage>
        <taxon>Eukaryota</taxon>
        <taxon>Viridiplantae</taxon>
        <taxon>Streptophyta</taxon>
        <taxon>Embryophyta</taxon>
        <taxon>Tracheophyta</taxon>
        <taxon>Spermatophyta</taxon>
        <taxon>Magnoliopsida</taxon>
        <taxon>eudicotyledons</taxon>
        <taxon>Gunneridae</taxon>
        <taxon>Pentapetalae</taxon>
        <taxon>rosids</taxon>
        <taxon>fabids</taxon>
        <taxon>Fabales</taxon>
        <taxon>Fabaceae</taxon>
        <taxon>Papilionoideae</taxon>
        <taxon>50 kb inversion clade</taxon>
        <taxon>NPAAA clade</taxon>
        <taxon>Hologalegina</taxon>
        <taxon>IRL clade</taxon>
        <taxon>Trifolieae</taxon>
        <taxon>Medicago</taxon>
    </lineage>
</organism>
<dbReference type="HOGENOM" id="CLU_1087288_0_0_1"/>
<dbReference type="Proteomes" id="UP000002051">
    <property type="component" value="Unassembled WGS sequence"/>
</dbReference>
<protein>
    <submittedName>
        <fullName evidence="1 2">Uncharacterized protein</fullName>
    </submittedName>
</protein>
<reference evidence="1 3" key="2">
    <citation type="journal article" date="2014" name="BMC Genomics">
        <title>An improved genome release (version Mt4.0) for the model legume Medicago truncatula.</title>
        <authorList>
            <person name="Tang H."/>
            <person name="Krishnakumar V."/>
            <person name="Bidwell S."/>
            <person name="Rosen B."/>
            <person name="Chan A."/>
            <person name="Zhou S."/>
            <person name="Gentzbittel L."/>
            <person name="Childs K.L."/>
            <person name="Yandell M."/>
            <person name="Gundlach H."/>
            <person name="Mayer K.F."/>
            <person name="Schwartz D.C."/>
            <person name="Town C.D."/>
        </authorList>
    </citation>
    <scope>GENOME REANNOTATION</scope>
    <source>
        <strain evidence="1">A17</strain>
        <strain evidence="2 3">cv. Jemalong A17</strain>
    </source>
</reference>
<accession>A0A072TZF9</accession>
<evidence type="ECO:0000313" key="2">
    <source>
        <dbReference type="EnsemblPlants" id="KEH22807"/>
    </source>
</evidence>
<sequence>MVEIADDDPVEIKHSIVNYFDEIKLPKVEAPVDVKNNINEAFVYVEFFVNVEASHVSSGVSQLGANKVDTTHFFSSQDTWKNRNKLLSLIHRQENRAGFTVVTERSSIKNPMLELICERSGDHKIVDDDPVVTKPSFVNYFSEIKPPKVEASVDVKNNSSEAFVYVESFVNAEALHVNSGPSQLGINKVDMTNFFSRQDTWKDRDKLLSLIHRQENKAEFTVVRERSGIKNPMLELICERSGDHKIPKKRLEHEAT</sequence>
<reference evidence="1 3" key="1">
    <citation type="journal article" date="2011" name="Nature">
        <title>The Medicago genome provides insight into the evolution of rhizobial symbioses.</title>
        <authorList>
            <person name="Young N.D."/>
            <person name="Debelle F."/>
            <person name="Oldroyd G.E."/>
            <person name="Geurts R."/>
            <person name="Cannon S.B."/>
            <person name="Udvardi M.K."/>
            <person name="Benedito V.A."/>
            <person name="Mayer K.F."/>
            <person name="Gouzy J."/>
            <person name="Schoof H."/>
            <person name="Van de Peer Y."/>
            <person name="Proost S."/>
            <person name="Cook D.R."/>
            <person name="Meyers B.C."/>
            <person name="Spannagl M."/>
            <person name="Cheung F."/>
            <person name="De Mita S."/>
            <person name="Krishnakumar V."/>
            <person name="Gundlach H."/>
            <person name="Zhou S."/>
            <person name="Mudge J."/>
            <person name="Bharti A.K."/>
            <person name="Murray J.D."/>
            <person name="Naoumkina M.A."/>
            <person name="Rosen B."/>
            <person name="Silverstein K.A."/>
            <person name="Tang H."/>
            <person name="Rombauts S."/>
            <person name="Zhao P.X."/>
            <person name="Zhou P."/>
            <person name="Barbe V."/>
            <person name="Bardou P."/>
            <person name="Bechner M."/>
            <person name="Bellec A."/>
            <person name="Berger A."/>
            <person name="Berges H."/>
            <person name="Bidwell S."/>
            <person name="Bisseling T."/>
            <person name="Choisne N."/>
            <person name="Couloux A."/>
            <person name="Denny R."/>
            <person name="Deshpande S."/>
            <person name="Dai X."/>
            <person name="Doyle J.J."/>
            <person name="Dudez A.M."/>
            <person name="Farmer A.D."/>
            <person name="Fouteau S."/>
            <person name="Franken C."/>
            <person name="Gibelin C."/>
            <person name="Gish J."/>
            <person name="Goldstein S."/>
            <person name="Gonzalez A.J."/>
            <person name="Green P.J."/>
            <person name="Hallab A."/>
            <person name="Hartog M."/>
            <person name="Hua A."/>
            <person name="Humphray S.J."/>
            <person name="Jeong D.H."/>
            <person name="Jing Y."/>
            <person name="Jocker A."/>
            <person name="Kenton S.M."/>
            <person name="Kim D.J."/>
            <person name="Klee K."/>
            <person name="Lai H."/>
            <person name="Lang C."/>
            <person name="Lin S."/>
            <person name="Macmil S.L."/>
            <person name="Magdelenat G."/>
            <person name="Matthews L."/>
            <person name="McCorrison J."/>
            <person name="Monaghan E.L."/>
            <person name="Mun J.H."/>
            <person name="Najar F.Z."/>
            <person name="Nicholson C."/>
            <person name="Noirot C."/>
            <person name="O'Bleness M."/>
            <person name="Paule C.R."/>
            <person name="Poulain J."/>
            <person name="Prion F."/>
            <person name="Qin B."/>
            <person name="Qu C."/>
            <person name="Retzel E.F."/>
            <person name="Riddle C."/>
            <person name="Sallet E."/>
            <person name="Samain S."/>
            <person name="Samson N."/>
            <person name="Sanders I."/>
            <person name="Saurat O."/>
            <person name="Scarpelli C."/>
            <person name="Schiex T."/>
            <person name="Segurens B."/>
            <person name="Severin A.J."/>
            <person name="Sherrier D.J."/>
            <person name="Shi R."/>
            <person name="Sims S."/>
            <person name="Singer S.R."/>
            <person name="Sinharoy S."/>
            <person name="Sterck L."/>
            <person name="Viollet A."/>
            <person name="Wang B.B."/>
            <person name="Wang K."/>
            <person name="Wang M."/>
            <person name="Wang X."/>
            <person name="Warfsmann J."/>
            <person name="Weissenbach J."/>
            <person name="White D.D."/>
            <person name="White J.D."/>
            <person name="Wiley G.B."/>
            <person name="Wincker P."/>
            <person name="Xing Y."/>
            <person name="Yang L."/>
            <person name="Yao Z."/>
            <person name="Ying F."/>
            <person name="Zhai J."/>
            <person name="Zhou L."/>
            <person name="Zuber A."/>
            <person name="Denarie J."/>
            <person name="Dixon R.A."/>
            <person name="May G.D."/>
            <person name="Schwartz D.C."/>
            <person name="Rogers J."/>
            <person name="Quetier F."/>
            <person name="Town C.D."/>
            <person name="Roe B.A."/>
        </authorList>
    </citation>
    <scope>NUCLEOTIDE SEQUENCE [LARGE SCALE GENOMIC DNA]</scope>
    <source>
        <strain evidence="1">A17</strain>
        <strain evidence="2 3">cv. Jemalong A17</strain>
    </source>
</reference>
<evidence type="ECO:0000313" key="1">
    <source>
        <dbReference type="EMBL" id="KEH22807.1"/>
    </source>
</evidence>
<name>A0A072TZF9_MEDTR</name>
<reference evidence="2" key="3">
    <citation type="submission" date="2015-04" db="UniProtKB">
        <authorList>
            <consortium name="EnsemblPlants"/>
        </authorList>
    </citation>
    <scope>IDENTIFICATION</scope>
    <source>
        <strain evidence="2">cv. Jemalong A17</strain>
    </source>
</reference>
<dbReference type="AlphaFoldDB" id="A0A072TZF9"/>
<gene>
    <name evidence="1" type="ordered locus">MTR_7g057800</name>
</gene>
<dbReference type="EMBL" id="CM001223">
    <property type="protein sequence ID" value="KEH22807.1"/>
    <property type="molecule type" value="Genomic_DNA"/>
</dbReference>
<keyword evidence="3" id="KW-1185">Reference proteome</keyword>
<proteinExistence type="predicted"/>